<dbReference type="EMBL" id="JARAKH010000012">
    <property type="protein sequence ID" value="KAK8398939.1"/>
    <property type="molecule type" value="Genomic_DNA"/>
</dbReference>
<feature type="transmembrane region" description="Helical" evidence="5">
    <location>
        <begin position="138"/>
        <end position="157"/>
    </location>
</feature>
<proteinExistence type="predicted"/>
<comment type="caution">
    <text evidence="7">The sequence shown here is derived from an EMBL/GenBank/DDBJ whole genome shotgun (WGS) entry which is preliminary data.</text>
</comment>
<dbReference type="SUPFAM" id="SSF103473">
    <property type="entry name" value="MFS general substrate transporter"/>
    <property type="match status" value="1"/>
</dbReference>
<dbReference type="Gene3D" id="1.20.1250.20">
    <property type="entry name" value="MFS general substrate transporter like domains"/>
    <property type="match status" value="1"/>
</dbReference>
<evidence type="ECO:0000256" key="3">
    <source>
        <dbReference type="ARBA" id="ARBA00022989"/>
    </source>
</evidence>
<organism evidence="7 8">
    <name type="scientific">Scylla paramamosain</name>
    <name type="common">Mud crab</name>
    <dbReference type="NCBI Taxonomy" id="85552"/>
    <lineage>
        <taxon>Eukaryota</taxon>
        <taxon>Metazoa</taxon>
        <taxon>Ecdysozoa</taxon>
        <taxon>Arthropoda</taxon>
        <taxon>Crustacea</taxon>
        <taxon>Multicrustacea</taxon>
        <taxon>Malacostraca</taxon>
        <taxon>Eumalacostraca</taxon>
        <taxon>Eucarida</taxon>
        <taxon>Decapoda</taxon>
        <taxon>Pleocyemata</taxon>
        <taxon>Brachyura</taxon>
        <taxon>Eubrachyura</taxon>
        <taxon>Portunoidea</taxon>
        <taxon>Portunidae</taxon>
        <taxon>Portuninae</taxon>
        <taxon>Scylla</taxon>
    </lineage>
</organism>
<keyword evidence="3 5" id="KW-1133">Transmembrane helix</keyword>
<evidence type="ECO:0000256" key="4">
    <source>
        <dbReference type="ARBA" id="ARBA00023136"/>
    </source>
</evidence>
<feature type="transmembrane region" description="Helical" evidence="5">
    <location>
        <begin position="163"/>
        <end position="182"/>
    </location>
</feature>
<keyword evidence="4 5" id="KW-0472">Membrane</keyword>
<dbReference type="GO" id="GO:0016020">
    <property type="term" value="C:membrane"/>
    <property type="evidence" value="ECO:0007669"/>
    <property type="project" value="UniProtKB-SubCell"/>
</dbReference>
<reference evidence="7 8" key="1">
    <citation type="submission" date="2023-03" db="EMBL/GenBank/DDBJ databases">
        <title>High-quality genome of Scylla paramamosain provides insights in environmental adaptation.</title>
        <authorList>
            <person name="Zhang L."/>
        </authorList>
    </citation>
    <scope>NUCLEOTIDE SEQUENCE [LARGE SCALE GENOMIC DNA]</scope>
    <source>
        <strain evidence="7">LZ_2023a</strain>
        <tissue evidence="7">Muscle</tissue>
    </source>
</reference>
<protein>
    <recommendedName>
        <fullName evidence="6">Major facilitator superfamily (MFS) profile domain-containing protein</fullName>
    </recommendedName>
</protein>
<feature type="transmembrane region" description="Helical" evidence="5">
    <location>
        <begin position="398"/>
        <end position="420"/>
    </location>
</feature>
<keyword evidence="8" id="KW-1185">Reference proteome</keyword>
<keyword evidence="2 5" id="KW-0812">Transmembrane</keyword>
<dbReference type="EMBL" id="JARAKH010000012">
    <property type="protein sequence ID" value="KAK8398940.1"/>
    <property type="molecule type" value="Genomic_DNA"/>
</dbReference>
<feature type="transmembrane region" description="Helical" evidence="5">
    <location>
        <begin position="21"/>
        <end position="45"/>
    </location>
</feature>
<feature type="transmembrane region" description="Helical" evidence="5">
    <location>
        <begin position="315"/>
        <end position="333"/>
    </location>
</feature>
<evidence type="ECO:0000313" key="8">
    <source>
        <dbReference type="Proteomes" id="UP001487740"/>
    </source>
</evidence>
<feature type="transmembrane region" description="Helical" evidence="5">
    <location>
        <begin position="345"/>
        <end position="366"/>
    </location>
</feature>
<evidence type="ECO:0000256" key="1">
    <source>
        <dbReference type="ARBA" id="ARBA00004141"/>
    </source>
</evidence>
<feature type="transmembrane region" description="Helical" evidence="5">
    <location>
        <begin position="194"/>
        <end position="215"/>
    </location>
</feature>
<dbReference type="Pfam" id="PF00083">
    <property type="entry name" value="Sugar_tr"/>
    <property type="match status" value="1"/>
</dbReference>
<dbReference type="InterPro" id="IPR036259">
    <property type="entry name" value="MFS_trans_sf"/>
</dbReference>
<feature type="transmembrane region" description="Helical" evidence="5">
    <location>
        <begin position="373"/>
        <end position="392"/>
    </location>
</feature>
<dbReference type="InterPro" id="IPR020846">
    <property type="entry name" value="MFS_dom"/>
</dbReference>
<feature type="transmembrane region" description="Helical" evidence="5">
    <location>
        <begin position="221"/>
        <end position="240"/>
    </location>
</feature>
<dbReference type="PROSITE" id="PS50850">
    <property type="entry name" value="MFS"/>
    <property type="match status" value="1"/>
</dbReference>
<dbReference type="AlphaFoldDB" id="A0AAW0UFK6"/>
<comment type="subcellular location">
    <subcellularLocation>
        <location evidence="1">Membrane</location>
        <topology evidence="1">Multi-pass membrane protein</topology>
    </subcellularLocation>
</comment>
<evidence type="ECO:0000259" key="6">
    <source>
        <dbReference type="PROSITE" id="PS50850"/>
    </source>
</evidence>
<feature type="transmembrane region" description="Helical" evidence="5">
    <location>
        <begin position="111"/>
        <end position="131"/>
    </location>
</feature>
<sequence length="514" mass="57749">MENIHNFDDLLNHIGTGRWNALYFLAASFMYFILAARSLSFVYMAPALNYTCLPPDNATSVSEDSCTYVRATEDGAELQEPCTEWHFDTSVFSNTLTSEFQLVCGRAYLRATYHSIFSFLSVFCLLWGYLADRYGRKVVAVLTHVPLGVLYIAMSFLPTFSMVLAFRTLIGALTNTVLYLLAMEVCEIKKRSAVGILIGLPWALGTMVFGGLGYLIRDWRWLNFAISLPFLFIFVFIYLFDESPRWLLVTGKEEKARRVVQRAARINQVQLPSEEYLAILLQKAQHPMQNVEERKTVKMVCTWPQIFSTPINRRVTIILATCYFITSLVFTGLNVGGSVFSANPFIYVVVGGLMEIPGYTLSAPIINRWGRKVPLIVSFFICGVSILSTVIIPTDMSWLVLTLAMLGKLTVSGAYMILVVYQVEVQPTEVRLQGKGVVLVSGSLGYCIAPYITDLLALTFPWLPSVIFGVISLMACFLLALLPETVGVPLPETVEDLDKLWRRKWMSSRNSDEV</sequence>
<dbReference type="EMBL" id="JARAKH010000012">
    <property type="protein sequence ID" value="KAK8398941.1"/>
    <property type="molecule type" value="Genomic_DNA"/>
</dbReference>
<evidence type="ECO:0000256" key="5">
    <source>
        <dbReference type="SAM" id="Phobius"/>
    </source>
</evidence>
<feature type="transmembrane region" description="Helical" evidence="5">
    <location>
        <begin position="432"/>
        <end position="453"/>
    </location>
</feature>
<evidence type="ECO:0000313" key="7">
    <source>
        <dbReference type="EMBL" id="KAK8398939.1"/>
    </source>
</evidence>
<feature type="domain" description="Major facilitator superfamily (MFS) profile" evidence="6">
    <location>
        <begin position="24"/>
        <end position="487"/>
    </location>
</feature>
<dbReference type="InterPro" id="IPR005828">
    <property type="entry name" value="MFS_sugar_transport-like"/>
</dbReference>
<dbReference type="Proteomes" id="UP001487740">
    <property type="component" value="Unassembled WGS sequence"/>
</dbReference>
<dbReference type="PANTHER" id="PTHR24064">
    <property type="entry name" value="SOLUTE CARRIER FAMILY 22 MEMBER"/>
    <property type="match status" value="1"/>
</dbReference>
<accession>A0AAW0UFK6</accession>
<dbReference type="GO" id="GO:0022857">
    <property type="term" value="F:transmembrane transporter activity"/>
    <property type="evidence" value="ECO:0007669"/>
    <property type="project" value="InterPro"/>
</dbReference>
<name>A0AAW0UFK6_SCYPA</name>
<feature type="transmembrane region" description="Helical" evidence="5">
    <location>
        <begin position="459"/>
        <end position="482"/>
    </location>
</feature>
<gene>
    <name evidence="7" type="ORF">O3P69_004207</name>
</gene>
<evidence type="ECO:0000256" key="2">
    <source>
        <dbReference type="ARBA" id="ARBA00022692"/>
    </source>
</evidence>